<evidence type="ECO:0000313" key="5">
    <source>
        <dbReference type="Proteomes" id="UP000620874"/>
    </source>
</evidence>
<reference evidence="4 5" key="1">
    <citation type="submission" date="2020-08" db="EMBL/GenBank/DDBJ databases">
        <title>A Genomic Blueprint of the Chicken Gut Microbiome.</title>
        <authorList>
            <person name="Gilroy R."/>
            <person name="Ravi A."/>
            <person name="Getino M."/>
            <person name="Pursley I."/>
            <person name="Horton D.L."/>
            <person name="Alikhan N.-F."/>
            <person name="Baker D."/>
            <person name="Gharbi K."/>
            <person name="Hall N."/>
            <person name="Watson M."/>
            <person name="Adriaenssens E.M."/>
            <person name="Foster-Nyarko E."/>
            <person name="Jarju S."/>
            <person name="Secka A."/>
            <person name="Antonio M."/>
            <person name="Oren A."/>
            <person name="Chaudhuri R."/>
            <person name="La Ragione R.M."/>
            <person name="Hildebrand F."/>
            <person name="Pallen M.J."/>
        </authorList>
    </citation>
    <scope>NUCLEOTIDE SEQUENCE [LARGE SCALE GENOMIC DNA]</scope>
    <source>
        <strain evidence="4 5">Sa1CVN1</strain>
    </source>
</reference>
<sequence length="156" mass="17288">MKTIVVAFLLIITLAISDVSAESLQPAAWQAYGIAFQAPAGYTVEDDSEEGYIISTPTYFITVQLLDGEGIQRSEIAQELKNVATDDEVTQQSPTVDFELPQFYGVFLRGNCESDQCLYSYLLTKEDTSGFYVSIVYTDPADPLPETILKSFTLEE</sequence>
<dbReference type="InterPro" id="IPR024403">
    <property type="entry name" value="DHOase_cat"/>
</dbReference>
<dbReference type="Pfam" id="PF12890">
    <property type="entry name" value="DHOase"/>
    <property type="match status" value="1"/>
</dbReference>
<protein>
    <recommendedName>
        <fullName evidence="3">Dihydroorotase catalytic domain-containing protein</fullName>
    </recommendedName>
</protein>
<proteinExistence type="predicted"/>
<evidence type="ECO:0000313" key="4">
    <source>
        <dbReference type="EMBL" id="MBD8041701.1"/>
    </source>
</evidence>
<evidence type="ECO:0000256" key="1">
    <source>
        <dbReference type="ARBA" id="ARBA00022975"/>
    </source>
</evidence>
<dbReference type="RefSeq" id="WP_022038815.1">
    <property type="nucleotide sequence ID" value="NZ_JACSPP010000064.1"/>
</dbReference>
<gene>
    <name evidence="4" type="ORF">H9625_14890</name>
</gene>
<evidence type="ECO:0000259" key="3">
    <source>
        <dbReference type="Pfam" id="PF12890"/>
    </source>
</evidence>
<feature type="domain" description="Dihydroorotase catalytic" evidence="3">
    <location>
        <begin position="40"/>
        <end position="138"/>
    </location>
</feature>
<accession>A0ABR8YBV9</accession>
<comment type="caution">
    <text evidence="4">The sequence shown here is derived from an EMBL/GenBank/DDBJ whole genome shotgun (WGS) entry which is preliminary data.</text>
</comment>
<keyword evidence="1" id="KW-0665">Pyrimidine biosynthesis</keyword>
<keyword evidence="5" id="KW-1185">Reference proteome</keyword>
<dbReference type="Proteomes" id="UP000620874">
    <property type="component" value="Unassembled WGS sequence"/>
</dbReference>
<keyword evidence="2" id="KW-0732">Signal</keyword>
<evidence type="ECO:0000256" key="2">
    <source>
        <dbReference type="SAM" id="SignalP"/>
    </source>
</evidence>
<feature type="chain" id="PRO_5045282568" description="Dihydroorotase catalytic domain-containing protein" evidence="2">
    <location>
        <begin position="22"/>
        <end position="156"/>
    </location>
</feature>
<feature type="signal peptide" evidence="2">
    <location>
        <begin position="1"/>
        <end position="21"/>
    </location>
</feature>
<organism evidence="4 5">
    <name type="scientific">Phocaeicola intestinalis</name>
    <dbReference type="NCBI Taxonomy" id="2762212"/>
    <lineage>
        <taxon>Bacteria</taxon>
        <taxon>Pseudomonadati</taxon>
        <taxon>Bacteroidota</taxon>
        <taxon>Bacteroidia</taxon>
        <taxon>Bacteroidales</taxon>
        <taxon>Bacteroidaceae</taxon>
        <taxon>Phocaeicola</taxon>
    </lineage>
</organism>
<dbReference type="EMBL" id="JACSPP010000064">
    <property type="protein sequence ID" value="MBD8041701.1"/>
    <property type="molecule type" value="Genomic_DNA"/>
</dbReference>
<name>A0ABR8YBV9_9BACT</name>